<proteinExistence type="inferred from homology"/>
<keyword evidence="4" id="KW-1185">Reference proteome</keyword>
<evidence type="ECO:0000313" key="3">
    <source>
        <dbReference type="EMBL" id="CAH0382627.1"/>
    </source>
</evidence>
<evidence type="ECO:0000256" key="1">
    <source>
        <dbReference type="ARBA" id="ARBA00008563"/>
    </source>
</evidence>
<gene>
    <name evidence="3" type="ORF">BEMITA_LOCUS2145</name>
</gene>
<reference evidence="3" key="1">
    <citation type="submission" date="2021-12" db="EMBL/GenBank/DDBJ databases">
        <authorList>
            <person name="King R."/>
        </authorList>
    </citation>
    <scope>NUCLEOTIDE SEQUENCE</scope>
</reference>
<dbReference type="InterPro" id="IPR028909">
    <property type="entry name" value="bL21-like"/>
</dbReference>
<evidence type="ECO:0000313" key="4">
    <source>
        <dbReference type="Proteomes" id="UP001152759"/>
    </source>
</evidence>
<dbReference type="KEGG" id="btab:109040426"/>
<sequence>MFSQFRSAIRLVPIATRLSGISCVCAPTPQLASVRTCSRDSVLQTQKEFIPDEITKENQFRDRIVSKVNYQIQQQSHGRLFAIVLLAGKQFKITDEDLLVIEGYWQPTVGDKLKLEKVLLVGGHDFTLLGTPVLSRDLVSVTATVVEKKLGVTKTRFRKQPRKQYERTRFVRKEETMLRINRVETIGLVGDDADITSAPRSL</sequence>
<dbReference type="SUPFAM" id="SSF141091">
    <property type="entry name" value="L21p-like"/>
    <property type="match status" value="1"/>
</dbReference>
<dbReference type="PANTHER" id="PTHR21349">
    <property type="entry name" value="50S RIBOSOMAL PROTEIN L21"/>
    <property type="match status" value="1"/>
</dbReference>
<dbReference type="PANTHER" id="PTHR21349:SF0">
    <property type="entry name" value="LARGE RIBOSOMAL SUBUNIT PROTEIN BL21M"/>
    <property type="match status" value="1"/>
</dbReference>
<dbReference type="GO" id="GO:0003735">
    <property type="term" value="F:structural constituent of ribosome"/>
    <property type="evidence" value="ECO:0007669"/>
    <property type="project" value="TreeGrafter"/>
</dbReference>
<comment type="similarity">
    <text evidence="1">Belongs to the bacterial ribosomal protein bL21 family.</text>
</comment>
<name>A0A9N9ZZI5_BEMTA</name>
<dbReference type="AlphaFoldDB" id="A0A9N9ZZI5"/>
<protein>
    <recommendedName>
        <fullName evidence="2">Large ribosomal subunit protein bL21m</fullName>
    </recommendedName>
</protein>
<accession>A0A9N9ZZI5</accession>
<organism evidence="3 4">
    <name type="scientific">Bemisia tabaci</name>
    <name type="common">Sweetpotato whitefly</name>
    <name type="synonym">Aleurodes tabaci</name>
    <dbReference type="NCBI Taxonomy" id="7038"/>
    <lineage>
        <taxon>Eukaryota</taxon>
        <taxon>Metazoa</taxon>
        <taxon>Ecdysozoa</taxon>
        <taxon>Arthropoda</taxon>
        <taxon>Hexapoda</taxon>
        <taxon>Insecta</taxon>
        <taxon>Pterygota</taxon>
        <taxon>Neoptera</taxon>
        <taxon>Paraneoptera</taxon>
        <taxon>Hemiptera</taxon>
        <taxon>Sternorrhyncha</taxon>
        <taxon>Aleyrodoidea</taxon>
        <taxon>Aleyrodidae</taxon>
        <taxon>Aleyrodinae</taxon>
        <taxon>Bemisia</taxon>
    </lineage>
</organism>
<dbReference type="Pfam" id="PF00829">
    <property type="entry name" value="Ribosomal_L21p"/>
    <property type="match status" value="1"/>
</dbReference>
<dbReference type="GO" id="GO:0005762">
    <property type="term" value="C:mitochondrial large ribosomal subunit"/>
    <property type="evidence" value="ECO:0007669"/>
    <property type="project" value="TreeGrafter"/>
</dbReference>
<dbReference type="Proteomes" id="UP001152759">
    <property type="component" value="Chromosome 1"/>
</dbReference>
<evidence type="ECO:0000256" key="2">
    <source>
        <dbReference type="ARBA" id="ARBA00044129"/>
    </source>
</evidence>
<dbReference type="EMBL" id="OU963862">
    <property type="protein sequence ID" value="CAH0382627.1"/>
    <property type="molecule type" value="Genomic_DNA"/>
</dbReference>
<dbReference type="InterPro" id="IPR036164">
    <property type="entry name" value="bL21-like_sf"/>
</dbReference>